<dbReference type="PANTHER" id="PTHR33116">
    <property type="entry name" value="REVERSE TRANSCRIPTASE ZINC-BINDING DOMAIN-CONTAINING PROTEIN-RELATED-RELATED"/>
    <property type="match status" value="1"/>
</dbReference>
<evidence type="ECO:0000313" key="1">
    <source>
        <dbReference type="EMBL" id="KAL0283747.1"/>
    </source>
</evidence>
<sequence length="207" mass="23748">MKSSVIVGCQVSSQQTQAVRYVLGYQLKHLPVTYLGVPLCKRNRKACLFDSIISHLRDMLQGWALTNLSHGGRLALIRSVLQATRCICFTLASPLIRDVTEPFLFWTLGEGSVSFWHDNWLGEKPLAQHLHRDTYPMEPVSYYWHEGDWNVPQIIRTVPMPFAQTICQIPIAARRRDRIVWMGFSAGDFLMKSAWRLFDKPHLGGSY</sequence>
<reference evidence="1" key="2">
    <citation type="journal article" date="2024" name="Plant">
        <title>Genomic evolution and insights into agronomic trait innovations of Sesamum species.</title>
        <authorList>
            <person name="Miao H."/>
            <person name="Wang L."/>
            <person name="Qu L."/>
            <person name="Liu H."/>
            <person name="Sun Y."/>
            <person name="Le M."/>
            <person name="Wang Q."/>
            <person name="Wei S."/>
            <person name="Zheng Y."/>
            <person name="Lin W."/>
            <person name="Duan Y."/>
            <person name="Cao H."/>
            <person name="Xiong S."/>
            <person name="Wang X."/>
            <person name="Wei L."/>
            <person name="Li C."/>
            <person name="Ma Q."/>
            <person name="Ju M."/>
            <person name="Zhao R."/>
            <person name="Li G."/>
            <person name="Mu C."/>
            <person name="Tian Q."/>
            <person name="Mei H."/>
            <person name="Zhang T."/>
            <person name="Gao T."/>
            <person name="Zhang H."/>
        </authorList>
    </citation>
    <scope>NUCLEOTIDE SEQUENCE</scope>
    <source>
        <strain evidence="1">G01</strain>
    </source>
</reference>
<accession>A0AAW2IPI8</accession>
<dbReference type="EMBL" id="JACGWK010001699">
    <property type="protein sequence ID" value="KAL0283747.1"/>
    <property type="molecule type" value="Genomic_DNA"/>
</dbReference>
<comment type="caution">
    <text evidence="1">The sequence shown here is derived from an EMBL/GenBank/DDBJ whole genome shotgun (WGS) entry which is preliminary data.</text>
</comment>
<reference evidence="1" key="1">
    <citation type="submission" date="2020-06" db="EMBL/GenBank/DDBJ databases">
        <authorList>
            <person name="Li T."/>
            <person name="Hu X."/>
            <person name="Zhang T."/>
            <person name="Song X."/>
            <person name="Zhang H."/>
            <person name="Dai N."/>
            <person name="Sheng W."/>
            <person name="Hou X."/>
            <person name="Wei L."/>
        </authorList>
    </citation>
    <scope>NUCLEOTIDE SEQUENCE</scope>
    <source>
        <strain evidence="1">G01</strain>
        <tissue evidence="1">Leaf</tissue>
    </source>
</reference>
<organism evidence="1">
    <name type="scientific">Sesamum angustifolium</name>
    <dbReference type="NCBI Taxonomy" id="2727405"/>
    <lineage>
        <taxon>Eukaryota</taxon>
        <taxon>Viridiplantae</taxon>
        <taxon>Streptophyta</taxon>
        <taxon>Embryophyta</taxon>
        <taxon>Tracheophyta</taxon>
        <taxon>Spermatophyta</taxon>
        <taxon>Magnoliopsida</taxon>
        <taxon>eudicotyledons</taxon>
        <taxon>Gunneridae</taxon>
        <taxon>Pentapetalae</taxon>
        <taxon>asterids</taxon>
        <taxon>lamiids</taxon>
        <taxon>Lamiales</taxon>
        <taxon>Pedaliaceae</taxon>
        <taxon>Sesamum</taxon>
    </lineage>
</organism>
<proteinExistence type="predicted"/>
<gene>
    <name evidence="1" type="ORF">Sangu_2868700</name>
</gene>
<dbReference type="PANTHER" id="PTHR33116:SF86">
    <property type="entry name" value="REVERSE TRANSCRIPTASE DOMAIN-CONTAINING PROTEIN"/>
    <property type="match status" value="1"/>
</dbReference>
<name>A0AAW2IPI8_9LAMI</name>
<protein>
    <submittedName>
        <fullName evidence="1">Uncharacterized protein</fullName>
    </submittedName>
</protein>
<dbReference type="AlphaFoldDB" id="A0AAW2IPI8"/>